<feature type="domain" description="HTH araC/xylS-type" evidence="3">
    <location>
        <begin position="1"/>
        <end position="31"/>
    </location>
</feature>
<dbReference type="GO" id="GO:0003700">
    <property type="term" value="F:DNA-binding transcription factor activity"/>
    <property type="evidence" value="ECO:0007669"/>
    <property type="project" value="InterPro"/>
</dbReference>
<dbReference type="Gene3D" id="1.10.10.60">
    <property type="entry name" value="Homeodomain-like"/>
    <property type="match status" value="1"/>
</dbReference>
<keyword evidence="5" id="KW-1185">Reference proteome</keyword>
<keyword evidence="2" id="KW-0804">Transcription</keyword>
<organism evidence="4 5">
    <name type="scientific">Paenibacillus psychroresistens</name>
    <dbReference type="NCBI Taxonomy" id="1778678"/>
    <lineage>
        <taxon>Bacteria</taxon>
        <taxon>Bacillati</taxon>
        <taxon>Bacillota</taxon>
        <taxon>Bacilli</taxon>
        <taxon>Bacillales</taxon>
        <taxon>Paenibacillaceae</taxon>
        <taxon>Paenibacillus</taxon>
    </lineage>
</organism>
<dbReference type="EMBL" id="CP034235">
    <property type="protein sequence ID" value="QGR00205.1"/>
    <property type="molecule type" value="Genomic_DNA"/>
</dbReference>
<proteinExistence type="predicted"/>
<gene>
    <name evidence="4" type="ORF">EHS13_21995</name>
</gene>
<reference evidence="5" key="1">
    <citation type="submission" date="2018-11" db="EMBL/GenBank/DDBJ databases">
        <title>Complete genome sequence of Paenibacillus sp. ML311-T8.</title>
        <authorList>
            <person name="Nam Y.-D."/>
            <person name="Kang J."/>
            <person name="Chung W.-H."/>
            <person name="Park Y.S."/>
        </authorList>
    </citation>
    <scope>NUCLEOTIDE SEQUENCE [LARGE SCALE GENOMIC DNA]</scope>
    <source>
        <strain evidence="5">ML311-T8</strain>
    </source>
</reference>
<evidence type="ECO:0000313" key="4">
    <source>
        <dbReference type="EMBL" id="QGR00205.1"/>
    </source>
</evidence>
<name>A0A6B8RWT5_9BACL</name>
<dbReference type="KEGG" id="ppsc:EHS13_21995"/>
<dbReference type="OrthoDB" id="9811996at2"/>
<keyword evidence="1" id="KW-0805">Transcription regulation</keyword>
<dbReference type="PROSITE" id="PS01124">
    <property type="entry name" value="HTH_ARAC_FAMILY_2"/>
    <property type="match status" value="1"/>
</dbReference>
<dbReference type="RefSeq" id="WP_155705472.1">
    <property type="nucleotide sequence ID" value="NZ_CP034235.1"/>
</dbReference>
<sequence>MSELVGYIDKHYFSRIFKNSEGITPTEYSALPK</sequence>
<dbReference type="GO" id="GO:0043565">
    <property type="term" value="F:sequence-specific DNA binding"/>
    <property type="evidence" value="ECO:0007669"/>
    <property type="project" value="InterPro"/>
</dbReference>
<dbReference type="InterPro" id="IPR018060">
    <property type="entry name" value="HTH_AraC"/>
</dbReference>
<evidence type="ECO:0000259" key="3">
    <source>
        <dbReference type="PROSITE" id="PS01124"/>
    </source>
</evidence>
<evidence type="ECO:0000313" key="5">
    <source>
        <dbReference type="Proteomes" id="UP000426246"/>
    </source>
</evidence>
<dbReference type="SUPFAM" id="SSF46689">
    <property type="entry name" value="Homeodomain-like"/>
    <property type="match status" value="1"/>
</dbReference>
<evidence type="ECO:0000256" key="1">
    <source>
        <dbReference type="ARBA" id="ARBA00023015"/>
    </source>
</evidence>
<dbReference type="Proteomes" id="UP000426246">
    <property type="component" value="Chromosome"/>
</dbReference>
<evidence type="ECO:0000256" key="2">
    <source>
        <dbReference type="ARBA" id="ARBA00023163"/>
    </source>
</evidence>
<dbReference type="InterPro" id="IPR009057">
    <property type="entry name" value="Homeodomain-like_sf"/>
</dbReference>
<dbReference type="AlphaFoldDB" id="A0A6B8RWT5"/>
<accession>A0A6B8RWT5</accession>
<protein>
    <submittedName>
        <fullName evidence="4">AraC family transcriptional regulator</fullName>
    </submittedName>
</protein>
<dbReference type="Pfam" id="PF00165">
    <property type="entry name" value="HTH_AraC"/>
    <property type="match status" value="1"/>
</dbReference>